<sequence>MGVHLLDHEPGGQEKKGIRRLPDYQKHAPAMTPILALYSRRLHPVNQIYGVCNCELRDLAKAQTSSCKKKLWNLVVSLEARIQLFPSTCSGGANKSEQDGLKMAVVRLLDGKHLQLWATVCHTTWTEPLIDYVPL</sequence>
<organism evidence="1 2">
    <name type="scientific">Etheostoma spectabile</name>
    <name type="common">orangethroat darter</name>
    <dbReference type="NCBI Taxonomy" id="54343"/>
    <lineage>
        <taxon>Eukaryota</taxon>
        <taxon>Metazoa</taxon>
        <taxon>Chordata</taxon>
        <taxon>Craniata</taxon>
        <taxon>Vertebrata</taxon>
        <taxon>Euteleostomi</taxon>
        <taxon>Actinopterygii</taxon>
        <taxon>Neopterygii</taxon>
        <taxon>Teleostei</taxon>
        <taxon>Neoteleostei</taxon>
        <taxon>Acanthomorphata</taxon>
        <taxon>Eupercaria</taxon>
        <taxon>Perciformes</taxon>
        <taxon>Percoidei</taxon>
        <taxon>Percidae</taxon>
        <taxon>Etheostomatinae</taxon>
        <taxon>Etheostoma</taxon>
    </lineage>
</organism>
<accession>A0A5J5CPK9</accession>
<evidence type="ECO:0000313" key="2">
    <source>
        <dbReference type="Proteomes" id="UP000327493"/>
    </source>
</evidence>
<name>A0A5J5CPK9_9PERO</name>
<proteinExistence type="predicted"/>
<protein>
    <submittedName>
        <fullName evidence="1">Uncharacterized protein</fullName>
    </submittedName>
</protein>
<evidence type="ECO:0000313" key="1">
    <source>
        <dbReference type="EMBL" id="KAA8583404.1"/>
    </source>
</evidence>
<keyword evidence="2" id="KW-1185">Reference proteome</keyword>
<dbReference type="EMBL" id="VOFY01000018">
    <property type="protein sequence ID" value="KAA8583404.1"/>
    <property type="molecule type" value="Genomic_DNA"/>
</dbReference>
<dbReference type="AlphaFoldDB" id="A0A5J5CPK9"/>
<reference evidence="1 2" key="1">
    <citation type="submission" date="2019-08" db="EMBL/GenBank/DDBJ databases">
        <title>A chromosome-level genome assembly, high-density linkage maps, and genome scans reveal the genomic architecture of hybrid incompatibilities underlying speciation via character displacement in darters (Percidae: Etheostominae).</title>
        <authorList>
            <person name="Moran R.L."/>
            <person name="Catchen J.M."/>
            <person name="Fuller R.C."/>
        </authorList>
    </citation>
    <scope>NUCLEOTIDE SEQUENCE [LARGE SCALE GENOMIC DNA]</scope>
    <source>
        <strain evidence="1">EspeVRDwgs_2016</strain>
        <tissue evidence="1">Muscle</tissue>
    </source>
</reference>
<gene>
    <name evidence="1" type="ORF">FQN60_015950</name>
</gene>
<dbReference type="Proteomes" id="UP000327493">
    <property type="component" value="Chromosome 18"/>
</dbReference>
<comment type="caution">
    <text evidence="1">The sequence shown here is derived from an EMBL/GenBank/DDBJ whole genome shotgun (WGS) entry which is preliminary data.</text>
</comment>